<dbReference type="SUPFAM" id="SSF46955">
    <property type="entry name" value="Putative DNA-binding domain"/>
    <property type="match status" value="1"/>
</dbReference>
<reference evidence="4" key="1">
    <citation type="journal article" date="2019" name="Int. J. Syst. Evol. Microbiol.">
        <title>The Global Catalogue of Microorganisms (GCM) 10K type strain sequencing project: providing services to taxonomists for standard genome sequencing and annotation.</title>
        <authorList>
            <consortium name="The Broad Institute Genomics Platform"/>
            <consortium name="The Broad Institute Genome Sequencing Center for Infectious Disease"/>
            <person name="Wu L."/>
            <person name="Ma J."/>
        </authorList>
    </citation>
    <scope>NUCLEOTIDE SEQUENCE [LARGE SCALE GENOMIC DNA]</scope>
    <source>
        <strain evidence="4">IBRC-M 10906</strain>
    </source>
</reference>
<dbReference type="PRINTS" id="PR00040">
    <property type="entry name" value="HTHMERR"/>
</dbReference>
<dbReference type="InterPro" id="IPR047057">
    <property type="entry name" value="MerR_fam"/>
</dbReference>
<accession>A0ABW5WDQ3</accession>
<protein>
    <submittedName>
        <fullName evidence="3">MerR family transcriptional regulator</fullName>
    </submittedName>
</protein>
<gene>
    <name evidence="3" type="ORF">ACFS2C_18140</name>
</gene>
<evidence type="ECO:0000313" key="3">
    <source>
        <dbReference type="EMBL" id="MFD2801314.1"/>
    </source>
</evidence>
<dbReference type="EMBL" id="JBHUOF010000026">
    <property type="protein sequence ID" value="MFD2801314.1"/>
    <property type="molecule type" value="Genomic_DNA"/>
</dbReference>
<evidence type="ECO:0000259" key="2">
    <source>
        <dbReference type="PROSITE" id="PS50937"/>
    </source>
</evidence>
<dbReference type="PANTHER" id="PTHR30204:SF98">
    <property type="entry name" value="HTH-TYPE TRANSCRIPTIONAL REGULATOR ADHR"/>
    <property type="match status" value="1"/>
</dbReference>
<dbReference type="Gene3D" id="1.10.1660.10">
    <property type="match status" value="1"/>
</dbReference>
<dbReference type="Proteomes" id="UP001597478">
    <property type="component" value="Unassembled WGS sequence"/>
</dbReference>
<dbReference type="Pfam" id="PF13411">
    <property type="entry name" value="MerR_1"/>
    <property type="match status" value="1"/>
</dbReference>
<sequence>MSYSIAQVARRTGLSVDTLRYYERIRLLDPPARDQAGRRVYSDADLAWLRFLTRLRTAGMPIRRMREYARLRGRGPASAPRRKAMLVEQRGVVTRRIAELRDCLEVLDHEIGAHDEVSGTGYRQGAGRLGA</sequence>
<name>A0ABW5WDQ3_9PSEU</name>
<proteinExistence type="predicted"/>
<dbReference type="CDD" id="cd01109">
    <property type="entry name" value="HTH_YyaN"/>
    <property type="match status" value="1"/>
</dbReference>
<keyword evidence="4" id="KW-1185">Reference proteome</keyword>
<feature type="domain" description="HTH merR-type" evidence="2">
    <location>
        <begin position="1"/>
        <end position="71"/>
    </location>
</feature>
<dbReference type="PANTHER" id="PTHR30204">
    <property type="entry name" value="REDOX-CYCLING DRUG-SENSING TRANSCRIPTIONAL ACTIVATOR SOXR"/>
    <property type="match status" value="1"/>
</dbReference>
<dbReference type="InterPro" id="IPR009061">
    <property type="entry name" value="DNA-bd_dom_put_sf"/>
</dbReference>
<dbReference type="SMART" id="SM00422">
    <property type="entry name" value="HTH_MERR"/>
    <property type="match status" value="1"/>
</dbReference>
<keyword evidence="1" id="KW-0238">DNA-binding</keyword>
<dbReference type="RefSeq" id="WP_377393845.1">
    <property type="nucleotide sequence ID" value="NZ_JBHSAN010000043.1"/>
</dbReference>
<organism evidence="3 4">
    <name type="scientific">Prauserella oleivorans</name>
    <dbReference type="NCBI Taxonomy" id="1478153"/>
    <lineage>
        <taxon>Bacteria</taxon>
        <taxon>Bacillati</taxon>
        <taxon>Actinomycetota</taxon>
        <taxon>Actinomycetes</taxon>
        <taxon>Pseudonocardiales</taxon>
        <taxon>Pseudonocardiaceae</taxon>
        <taxon>Prauserella</taxon>
    </lineage>
</organism>
<evidence type="ECO:0000313" key="4">
    <source>
        <dbReference type="Proteomes" id="UP001597478"/>
    </source>
</evidence>
<dbReference type="PROSITE" id="PS50937">
    <property type="entry name" value="HTH_MERR_2"/>
    <property type="match status" value="1"/>
</dbReference>
<evidence type="ECO:0000256" key="1">
    <source>
        <dbReference type="ARBA" id="ARBA00023125"/>
    </source>
</evidence>
<comment type="caution">
    <text evidence="3">The sequence shown here is derived from an EMBL/GenBank/DDBJ whole genome shotgun (WGS) entry which is preliminary data.</text>
</comment>
<dbReference type="InterPro" id="IPR000551">
    <property type="entry name" value="MerR-type_HTH_dom"/>
</dbReference>